<dbReference type="EMBL" id="CAJOBJ010377322">
    <property type="protein sequence ID" value="CAF5226041.1"/>
    <property type="molecule type" value="Genomic_DNA"/>
</dbReference>
<feature type="compositionally biased region" description="Basic and acidic residues" evidence="1">
    <location>
        <begin position="18"/>
        <end position="40"/>
    </location>
</feature>
<proteinExistence type="predicted"/>
<sequence length="117" mass="13544">IKSREIEEQLRQIADNGNEQRSHMDNVNTRVRDLRQKKSDIAGQKTDLARKETQLHMQLSQTRDELRKSQDSLRSIMNKGAASGADGIQRLLRQYTDENRNLDIVKAYHGTLIENIE</sequence>
<reference evidence="2" key="1">
    <citation type="submission" date="2021-02" db="EMBL/GenBank/DDBJ databases">
        <authorList>
            <person name="Nowell W R."/>
        </authorList>
    </citation>
    <scope>NUCLEOTIDE SEQUENCE</scope>
</reference>
<accession>A0A8S3K1J6</accession>
<dbReference type="AlphaFoldDB" id="A0A8S3K1J6"/>
<comment type="caution">
    <text evidence="2">The sequence shown here is derived from an EMBL/GenBank/DDBJ whole genome shotgun (WGS) entry which is preliminary data.</text>
</comment>
<feature type="non-terminal residue" evidence="2">
    <location>
        <position position="1"/>
    </location>
</feature>
<name>A0A8S3K1J6_9BILA</name>
<evidence type="ECO:0000313" key="3">
    <source>
        <dbReference type="Proteomes" id="UP000681720"/>
    </source>
</evidence>
<protein>
    <submittedName>
        <fullName evidence="2">Uncharacterized protein</fullName>
    </submittedName>
</protein>
<evidence type="ECO:0000256" key="1">
    <source>
        <dbReference type="SAM" id="MobiDB-lite"/>
    </source>
</evidence>
<organism evidence="2 3">
    <name type="scientific">Rotaria magnacalcarata</name>
    <dbReference type="NCBI Taxonomy" id="392030"/>
    <lineage>
        <taxon>Eukaryota</taxon>
        <taxon>Metazoa</taxon>
        <taxon>Spiralia</taxon>
        <taxon>Gnathifera</taxon>
        <taxon>Rotifera</taxon>
        <taxon>Eurotatoria</taxon>
        <taxon>Bdelloidea</taxon>
        <taxon>Philodinida</taxon>
        <taxon>Philodinidae</taxon>
        <taxon>Rotaria</taxon>
    </lineage>
</organism>
<feature type="non-terminal residue" evidence="2">
    <location>
        <position position="117"/>
    </location>
</feature>
<evidence type="ECO:0000313" key="2">
    <source>
        <dbReference type="EMBL" id="CAF5226041.1"/>
    </source>
</evidence>
<feature type="region of interest" description="Disordered" evidence="1">
    <location>
        <begin position="12"/>
        <end position="49"/>
    </location>
</feature>
<gene>
    <name evidence="2" type="ORF">GIL414_LOCUS86905</name>
</gene>
<dbReference type="Proteomes" id="UP000681720">
    <property type="component" value="Unassembled WGS sequence"/>
</dbReference>